<evidence type="ECO:0000313" key="3">
    <source>
        <dbReference type="EMBL" id="PSR54754.1"/>
    </source>
</evidence>
<dbReference type="AlphaFoldDB" id="A0A2T2YGX2"/>
<dbReference type="OrthoDB" id="1454369at2"/>
<feature type="compositionally biased region" description="Polar residues" evidence="1">
    <location>
        <begin position="64"/>
        <end position="78"/>
    </location>
</feature>
<accession>A0A2T2YGX2</accession>
<keyword evidence="4" id="KW-1185">Reference proteome</keyword>
<feature type="compositionally biased region" description="Polar residues" evidence="1">
    <location>
        <begin position="8"/>
        <end position="20"/>
    </location>
</feature>
<evidence type="ECO:0000256" key="2">
    <source>
        <dbReference type="SAM" id="Phobius"/>
    </source>
</evidence>
<evidence type="ECO:0000256" key="1">
    <source>
        <dbReference type="SAM" id="MobiDB-lite"/>
    </source>
</evidence>
<keyword evidence="2" id="KW-1133">Transmembrane helix</keyword>
<feature type="compositionally biased region" description="Low complexity" evidence="1">
    <location>
        <begin position="50"/>
        <end position="63"/>
    </location>
</feature>
<name>A0A2T2YGX2_9BACT</name>
<sequence length="330" mass="38035">MTKENNTAKEQAPNPTSLPDSTEEPAKGENPDKNLTLPPSTEKYQPPPELSTSLDLSTTATTPEQNSTALKPENTPQETTPPKPDNYMDAHHSHHIHHDKKWKDYLFEFLMLFLAVTAGFFVENQREHYIENKRATQFSKQLLADLRLDSLFFETREKDLQSKQAGHDQLLRLLTQKPDATDKEILETLLPITFAYDLPVTTTTYNQMKSSGSLRYIKNPALTASLQNYYDVLLPRCNRLTEASLAYFTEYINPFYLKHIRIQDYDPFNDSLITTHPVILNRSKQTDQELANIMGSFRSLLKIQEITMNDPALKKIKETMTLLKEEYHLK</sequence>
<dbReference type="EMBL" id="PYFT01000001">
    <property type="protein sequence ID" value="PSR54754.1"/>
    <property type="molecule type" value="Genomic_DNA"/>
</dbReference>
<dbReference type="RefSeq" id="WP_106930717.1">
    <property type="nucleotide sequence ID" value="NZ_PYFT01000001.1"/>
</dbReference>
<gene>
    <name evidence="3" type="ORF">AHMF7605_15200</name>
</gene>
<keyword evidence="2" id="KW-0812">Transmembrane</keyword>
<organism evidence="3 4">
    <name type="scientific">Adhaeribacter arboris</name>
    <dbReference type="NCBI Taxonomy" id="2072846"/>
    <lineage>
        <taxon>Bacteria</taxon>
        <taxon>Pseudomonadati</taxon>
        <taxon>Bacteroidota</taxon>
        <taxon>Cytophagia</taxon>
        <taxon>Cytophagales</taxon>
        <taxon>Hymenobacteraceae</taxon>
        <taxon>Adhaeribacter</taxon>
    </lineage>
</organism>
<reference evidence="3 4" key="1">
    <citation type="submission" date="2018-03" db="EMBL/GenBank/DDBJ databases">
        <title>Adhaeribacter sp. HMF7605 Genome sequencing and assembly.</title>
        <authorList>
            <person name="Kang H."/>
            <person name="Kang J."/>
            <person name="Cha I."/>
            <person name="Kim H."/>
            <person name="Joh K."/>
        </authorList>
    </citation>
    <scope>NUCLEOTIDE SEQUENCE [LARGE SCALE GENOMIC DNA]</scope>
    <source>
        <strain evidence="3 4">HMF7605</strain>
    </source>
</reference>
<protein>
    <submittedName>
        <fullName evidence="3">Uncharacterized protein</fullName>
    </submittedName>
</protein>
<comment type="caution">
    <text evidence="3">The sequence shown here is derived from an EMBL/GenBank/DDBJ whole genome shotgun (WGS) entry which is preliminary data.</text>
</comment>
<keyword evidence="2" id="KW-0472">Membrane</keyword>
<feature type="transmembrane region" description="Helical" evidence="2">
    <location>
        <begin position="105"/>
        <end position="122"/>
    </location>
</feature>
<dbReference type="Proteomes" id="UP000240357">
    <property type="component" value="Unassembled WGS sequence"/>
</dbReference>
<proteinExistence type="predicted"/>
<feature type="region of interest" description="Disordered" evidence="1">
    <location>
        <begin position="1"/>
        <end position="87"/>
    </location>
</feature>
<evidence type="ECO:0000313" key="4">
    <source>
        <dbReference type="Proteomes" id="UP000240357"/>
    </source>
</evidence>